<organism evidence="8 9">
    <name type="scientific">Spectribacter acetivorans</name>
    <dbReference type="NCBI Taxonomy" id="3075603"/>
    <lineage>
        <taxon>Bacteria</taxon>
        <taxon>Pseudomonadati</taxon>
        <taxon>Pseudomonadota</taxon>
        <taxon>Gammaproteobacteria</taxon>
        <taxon>Salinisphaerales</taxon>
        <taxon>Salinisphaeraceae</taxon>
        <taxon>Spectribacter</taxon>
    </lineage>
</organism>
<dbReference type="InterPro" id="IPR004477">
    <property type="entry name" value="ComEC_N"/>
</dbReference>
<dbReference type="PANTHER" id="PTHR30619:SF1">
    <property type="entry name" value="RECOMBINATION PROTEIN 2"/>
    <property type="match status" value="1"/>
</dbReference>
<dbReference type="SMART" id="SM00849">
    <property type="entry name" value="Lactamase_B"/>
    <property type="match status" value="1"/>
</dbReference>
<evidence type="ECO:0000313" key="9">
    <source>
        <dbReference type="Proteomes" id="UP001259982"/>
    </source>
</evidence>
<sequence length="778" mass="82281">MGAGGRQAGSARGLTGARDVRLLALAFLAGVLAVHQLATLPPLWLPAMLLLPGLVRWPGHAIWLAAVLGAGWTIIDADKRLTARLPVAAEGETRTLTGRVASLPERDAIRTRFVLESDADPARARLAWYGEHPPLRAGDCWRVTARLSVPQGSANPGSFDYEAWLWRQHLHATGYVDSARRCDADAPWSVNRWRQAASEQLAAALDAGIGAALIRGLTLGDRSALTDADWQVLRRTGTSHLMAISGLHIGLLATLVFLALRGVLPWLPPAGMNPPVLTLAALGSGLAALGYAAFAGFALPTQRALLMVAVVLVALVLRRPVLPSRVLALAGLAVLIRDPAAVLAPGFWLSFAAVAWILYLLRGRLGSGGWRRWLWWQPALVLALTPLTLFWFGQASIVAPLANAILIPAFGVVVPAVLGAAALTLVWPGVGAPLLRLVEGALATGWQGLAWLAELPVAQVSLAPPSAWALLVAVAGLALWLAPRGIPARWLGVIGLLPLLAAPPTPAPGAFGLTVLDVGQGLSAVVRTADHTLLFDAGPRYRSGFDTGRALVLPYLKSRGIGRLDRVVISHGDIDHRGGWPAIRSAMPVGQALGAATDRPCLAGQSWRWDGVDFRMLHPATPGGEDNDGSCVLRISGAGGSVLLTGDIEASSEQALLDREAEGLAADILVVPHHGSNSSSTGAFVQAAAPAFAVVPAGWRNRWGFPDPAVVARYRQADARVLHTGRVGAVRFDLRPGEAVDVSRWRLRYRRFWHRPVCGSAGRAGSGSLSCVQPEEGR</sequence>
<dbReference type="Proteomes" id="UP001259982">
    <property type="component" value="Unassembled WGS sequence"/>
</dbReference>
<comment type="subcellular location">
    <subcellularLocation>
        <location evidence="1">Cell membrane</location>
        <topology evidence="1">Multi-pass membrane protein</topology>
    </subcellularLocation>
</comment>
<dbReference type="NCBIfam" id="TIGR00360">
    <property type="entry name" value="ComEC_N-term"/>
    <property type="match status" value="1"/>
</dbReference>
<keyword evidence="4 6" id="KW-1133">Transmembrane helix</keyword>
<feature type="transmembrane region" description="Helical" evidence="6">
    <location>
        <begin position="373"/>
        <end position="393"/>
    </location>
</feature>
<dbReference type="NCBIfam" id="TIGR00361">
    <property type="entry name" value="ComEC_Rec2"/>
    <property type="match status" value="1"/>
</dbReference>
<dbReference type="Gene3D" id="3.60.15.10">
    <property type="entry name" value="Ribonuclease Z/Hydroxyacylglutathione hydrolase-like"/>
    <property type="match status" value="1"/>
</dbReference>
<name>A0ABU3B3U0_9GAMM</name>
<dbReference type="InterPro" id="IPR025405">
    <property type="entry name" value="DUF4131"/>
</dbReference>
<feature type="transmembrane region" description="Helical" evidence="6">
    <location>
        <begin position="304"/>
        <end position="321"/>
    </location>
</feature>
<dbReference type="InterPro" id="IPR036866">
    <property type="entry name" value="RibonucZ/Hydroxyglut_hydro"/>
</dbReference>
<dbReference type="EMBL" id="JAVRHY010000001">
    <property type="protein sequence ID" value="MDT0616889.1"/>
    <property type="molecule type" value="Genomic_DNA"/>
</dbReference>
<feature type="transmembrane region" description="Helical" evidence="6">
    <location>
        <begin position="341"/>
        <end position="361"/>
    </location>
</feature>
<keyword evidence="9" id="KW-1185">Reference proteome</keyword>
<evidence type="ECO:0000256" key="1">
    <source>
        <dbReference type="ARBA" id="ARBA00004651"/>
    </source>
</evidence>
<dbReference type="CDD" id="cd07731">
    <property type="entry name" value="ComA-like_MBL-fold"/>
    <property type="match status" value="1"/>
</dbReference>
<evidence type="ECO:0000256" key="4">
    <source>
        <dbReference type="ARBA" id="ARBA00022989"/>
    </source>
</evidence>
<feature type="transmembrane region" description="Helical" evidence="6">
    <location>
        <begin position="20"/>
        <end position="37"/>
    </location>
</feature>
<comment type="caution">
    <text evidence="8">The sequence shown here is derived from an EMBL/GenBank/DDBJ whole genome shotgun (WGS) entry which is preliminary data.</text>
</comment>
<dbReference type="InterPro" id="IPR004797">
    <property type="entry name" value="Competence_ComEC/Rec2"/>
</dbReference>
<keyword evidence="5 6" id="KW-0472">Membrane</keyword>
<feature type="domain" description="Metallo-beta-lactamase" evidence="7">
    <location>
        <begin position="520"/>
        <end position="674"/>
    </location>
</feature>
<keyword evidence="3 6" id="KW-0812">Transmembrane</keyword>
<dbReference type="InterPro" id="IPR035681">
    <property type="entry name" value="ComA-like_MBL"/>
</dbReference>
<evidence type="ECO:0000313" key="8">
    <source>
        <dbReference type="EMBL" id="MDT0616889.1"/>
    </source>
</evidence>
<dbReference type="PANTHER" id="PTHR30619">
    <property type="entry name" value="DNA INTERNALIZATION/COMPETENCE PROTEIN COMEC/REC2"/>
    <property type="match status" value="1"/>
</dbReference>
<evidence type="ECO:0000256" key="6">
    <source>
        <dbReference type="SAM" id="Phobius"/>
    </source>
</evidence>
<dbReference type="Pfam" id="PF03772">
    <property type="entry name" value="Competence"/>
    <property type="match status" value="1"/>
</dbReference>
<proteinExistence type="predicted"/>
<feature type="transmembrane region" description="Helical" evidence="6">
    <location>
        <begin position="434"/>
        <end position="453"/>
    </location>
</feature>
<dbReference type="Pfam" id="PF13567">
    <property type="entry name" value="DUF4131"/>
    <property type="match status" value="1"/>
</dbReference>
<dbReference type="InterPro" id="IPR001279">
    <property type="entry name" value="Metallo-B-lactamas"/>
</dbReference>
<feature type="transmembrane region" description="Helical" evidence="6">
    <location>
        <begin position="465"/>
        <end position="482"/>
    </location>
</feature>
<protein>
    <submittedName>
        <fullName evidence="8">DNA internalization-related competence protein ComEC/Rec2</fullName>
    </submittedName>
</protein>
<reference evidence="8 9" key="1">
    <citation type="submission" date="2023-09" db="EMBL/GenBank/DDBJ databases">
        <authorList>
            <person name="Rey-Velasco X."/>
        </authorList>
    </citation>
    <scope>NUCLEOTIDE SEQUENCE [LARGE SCALE GENOMIC DNA]</scope>
    <source>
        <strain evidence="8 9">P385</strain>
    </source>
</reference>
<feature type="transmembrane region" description="Helical" evidence="6">
    <location>
        <begin position="405"/>
        <end position="427"/>
    </location>
</feature>
<dbReference type="SUPFAM" id="SSF56281">
    <property type="entry name" value="Metallo-hydrolase/oxidoreductase"/>
    <property type="match status" value="1"/>
</dbReference>
<accession>A0ABU3B3U0</accession>
<keyword evidence="2" id="KW-1003">Cell membrane</keyword>
<evidence type="ECO:0000256" key="2">
    <source>
        <dbReference type="ARBA" id="ARBA00022475"/>
    </source>
</evidence>
<feature type="transmembrane region" description="Helical" evidence="6">
    <location>
        <begin position="241"/>
        <end position="264"/>
    </location>
</feature>
<dbReference type="Pfam" id="PF00753">
    <property type="entry name" value="Lactamase_B"/>
    <property type="match status" value="1"/>
</dbReference>
<dbReference type="RefSeq" id="WP_311656397.1">
    <property type="nucleotide sequence ID" value="NZ_JAVRHY010000001.1"/>
</dbReference>
<evidence type="ECO:0000256" key="5">
    <source>
        <dbReference type="ARBA" id="ARBA00023136"/>
    </source>
</evidence>
<feature type="transmembrane region" description="Helical" evidence="6">
    <location>
        <begin position="276"/>
        <end position="297"/>
    </location>
</feature>
<gene>
    <name evidence="8" type="ORF">RM531_00235</name>
</gene>
<feature type="transmembrane region" description="Helical" evidence="6">
    <location>
        <begin position="57"/>
        <end position="75"/>
    </location>
</feature>
<evidence type="ECO:0000259" key="7">
    <source>
        <dbReference type="SMART" id="SM00849"/>
    </source>
</evidence>
<dbReference type="InterPro" id="IPR052159">
    <property type="entry name" value="Competence_DNA_uptake"/>
</dbReference>
<evidence type="ECO:0000256" key="3">
    <source>
        <dbReference type="ARBA" id="ARBA00022692"/>
    </source>
</evidence>